<proteinExistence type="predicted"/>
<evidence type="ECO:0000313" key="1">
    <source>
        <dbReference type="EMBL" id="KAF2586512.1"/>
    </source>
</evidence>
<name>A0A8S9JX75_BRACR</name>
<protein>
    <submittedName>
        <fullName evidence="1">Uncharacterized protein</fullName>
    </submittedName>
</protein>
<accession>A0A8S9JX75</accession>
<dbReference type="AlphaFoldDB" id="A0A8S9JX75"/>
<reference evidence="1" key="1">
    <citation type="submission" date="2019-12" db="EMBL/GenBank/DDBJ databases">
        <title>Genome sequencing and annotation of Brassica cretica.</title>
        <authorList>
            <person name="Studholme D.J."/>
            <person name="Sarris P.F."/>
        </authorList>
    </citation>
    <scope>NUCLEOTIDE SEQUENCE</scope>
    <source>
        <strain evidence="1">PFS-102/07</strain>
        <tissue evidence="1">Leaf</tissue>
    </source>
</reference>
<comment type="caution">
    <text evidence="1">The sequence shown here is derived from an EMBL/GenBank/DDBJ whole genome shotgun (WGS) entry which is preliminary data.</text>
</comment>
<dbReference type="EMBL" id="QGKY02000246">
    <property type="protein sequence ID" value="KAF2586512.1"/>
    <property type="molecule type" value="Genomic_DNA"/>
</dbReference>
<sequence>MMSLTLVTSESSPASSFAANLAPKTLQLVVECPRDCRFPSLSAFTTSELGLPFSQLLLFIPIGDFLFFRHWFYERGAFPSRSAPGPSWMSVDVLIGIVGDIARIQTGVRDLGYWKVEKLHQSHHRSMYLRESTDMPSLSSIDRSLDVRDI</sequence>
<organism evidence="1">
    <name type="scientific">Brassica cretica</name>
    <name type="common">Mustard</name>
    <dbReference type="NCBI Taxonomy" id="69181"/>
    <lineage>
        <taxon>Eukaryota</taxon>
        <taxon>Viridiplantae</taxon>
        <taxon>Streptophyta</taxon>
        <taxon>Embryophyta</taxon>
        <taxon>Tracheophyta</taxon>
        <taxon>Spermatophyta</taxon>
        <taxon>Magnoliopsida</taxon>
        <taxon>eudicotyledons</taxon>
        <taxon>Gunneridae</taxon>
        <taxon>Pentapetalae</taxon>
        <taxon>rosids</taxon>
        <taxon>malvids</taxon>
        <taxon>Brassicales</taxon>
        <taxon>Brassicaceae</taxon>
        <taxon>Brassiceae</taxon>
        <taxon>Brassica</taxon>
    </lineage>
</organism>
<gene>
    <name evidence="1" type="ORF">F2Q70_00037241</name>
</gene>